<name>A0ACD0P2T3_9BASI</name>
<sequence length="718" mass="80551">MPGSLLSFGSLFKASSSIYPTKTCFFCRNESVILPPFDHSQGQTDIVPNRNSSSSASASSSNLAISTGTPTNWYCSSCECWNTTDQDGRFKDQWTREMWDLDWNLKRNQFLSHLPRKKFHQAPVPRHASSSRHQEPTFGAGVGGLAKSSAKSIHTSTPQPSHSSPFCHICRTNQMVQLNLLSDYLPEEEDPEYAEKLDSFQRYKSSLSERYPPLCQDCSPQVMRTLEERDQMVRSWTMGRWLERRFKAGDDRRPHHSEKDTRSQVGEDEDGSAFNGRLAKADAALPASRRERRMKDLIWVLRAACYLVSSFVLWSISAFALFGSEASLQEALSRIEQQCISHGTVMRRSLGGISLLVSSILAFQAYLWDPTARKVLRARMRGSRPTVSGLDRWKANQFTILILRSSAILLLSGCLVQKLGRSGQRLTDFVSSPGDLITLRLVFLCYSALDFALFYFSISKLRVTTSTTLRLVSKSSHAQAAGEAATVFRTGRGGEGLDPLSSLSLRDEDPVWTLSNRRSGRNVGSKEEGRERDPDRGPISQFGLENLLSNLDREDPVKPSWQKDRDRYGHGNQDENGGDHDILHRLKSKDADGDEIMNPISDPAEQGEDIQGWNDLREEEEENPSSIHWRMMNPHSRPYTIAGTLEGGSRDPSRGDQNPNTRFPGTRQQGTGHVFGQTVPTLRRSGGSGKSLAREIQLGPQRFWEPQKPTGLEEVFGR</sequence>
<accession>A0ACD0P2T3</accession>
<reference evidence="1 2" key="1">
    <citation type="journal article" date="2018" name="Mol. Biol. Evol.">
        <title>Broad Genomic Sampling Reveals a Smut Pathogenic Ancestry of the Fungal Clade Ustilaginomycotina.</title>
        <authorList>
            <person name="Kijpornyongpan T."/>
            <person name="Mondo S.J."/>
            <person name="Barry K."/>
            <person name="Sandor L."/>
            <person name="Lee J."/>
            <person name="Lipzen A."/>
            <person name="Pangilinan J."/>
            <person name="LaButti K."/>
            <person name="Hainaut M."/>
            <person name="Henrissat B."/>
            <person name="Grigoriev I.V."/>
            <person name="Spatafora J.W."/>
            <person name="Aime M.C."/>
        </authorList>
    </citation>
    <scope>NUCLEOTIDE SEQUENCE [LARGE SCALE GENOMIC DNA]</scope>
    <source>
        <strain evidence="1 2">SA 807</strain>
    </source>
</reference>
<evidence type="ECO:0000313" key="2">
    <source>
        <dbReference type="Proteomes" id="UP000245626"/>
    </source>
</evidence>
<dbReference type="EMBL" id="KZ819778">
    <property type="protein sequence ID" value="PWN52423.1"/>
    <property type="molecule type" value="Genomic_DNA"/>
</dbReference>
<protein>
    <submittedName>
        <fullName evidence="1">Uncharacterized protein</fullName>
    </submittedName>
</protein>
<gene>
    <name evidence="1" type="ORF">IE53DRAFT_409441</name>
</gene>
<proteinExistence type="predicted"/>
<keyword evidence="2" id="KW-1185">Reference proteome</keyword>
<dbReference type="Proteomes" id="UP000245626">
    <property type="component" value="Unassembled WGS sequence"/>
</dbReference>
<evidence type="ECO:0000313" key="1">
    <source>
        <dbReference type="EMBL" id="PWN52423.1"/>
    </source>
</evidence>
<organism evidence="1 2">
    <name type="scientific">Violaceomyces palustris</name>
    <dbReference type="NCBI Taxonomy" id="1673888"/>
    <lineage>
        <taxon>Eukaryota</taxon>
        <taxon>Fungi</taxon>
        <taxon>Dikarya</taxon>
        <taxon>Basidiomycota</taxon>
        <taxon>Ustilaginomycotina</taxon>
        <taxon>Ustilaginomycetes</taxon>
        <taxon>Violaceomycetales</taxon>
        <taxon>Violaceomycetaceae</taxon>
        <taxon>Violaceomyces</taxon>
    </lineage>
</organism>